<name>A0ABP1FTH6_9CHLO</name>
<dbReference type="Proteomes" id="UP001497392">
    <property type="component" value="Unassembled WGS sequence"/>
</dbReference>
<gene>
    <name evidence="2" type="primary">g4814</name>
    <name evidence="2" type="ORF">VP750_LOCUS4108</name>
</gene>
<feature type="domain" description="3-hydroxyacyl-CoA dehydrogenase NAD binding" evidence="1">
    <location>
        <begin position="9"/>
        <end position="110"/>
    </location>
</feature>
<accession>A0ABP1FTH6</accession>
<organism evidence="2 3">
    <name type="scientific">Coccomyxa viridis</name>
    <dbReference type="NCBI Taxonomy" id="1274662"/>
    <lineage>
        <taxon>Eukaryota</taxon>
        <taxon>Viridiplantae</taxon>
        <taxon>Chlorophyta</taxon>
        <taxon>core chlorophytes</taxon>
        <taxon>Trebouxiophyceae</taxon>
        <taxon>Trebouxiophyceae incertae sedis</taxon>
        <taxon>Coccomyxaceae</taxon>
        <taxon>Coccomyxa</taxon>
    </lineage>
</organism>
<dbReference type="EMBL" id="CAXHTA020000007">
    <property type="protein sequence ID" value="CAL5222449.1"/>
    <property type="molecule type" value="Genomic_DNA"/>
</dbReference>
<reference evidence="2 3" key="1">
    <citation type="submission" date="2024-06" db="EMBL/GenBank/DDBJ databases">
        <authorList>
            <person name="Kraege A."/>
            <person name="Thomma B."/>
        </authorList>
    </citation>
    <scope>NUCLEOTIDE SEQUENCE [LARGE SCALE GENOMIC DNA]</scope>
</reference>
<dbReference type="PANTHER" id="PTHR48075">
    <property type="entry name" value="3-HYDROXYACYL-COA DEHYDROGENASE FAMILY PROTEIN"/>
    <property type="match status" value="1"/>
</dbReference>
<sequence>MALPLPRLLGVLGAGQMGSGIAQVAACAGLNVMLCDTSALAIKASTENLKVSLENLVAQGTMPAAAAEAAALRIARSTDIEALADSDFVVEAIKEDEALKKTAFSLLDNVRLLLHNTA</sequence>
<keyword evidence="3" id="KW-1185">Reference proteome</keyword>
<dbReference type="PANTHER" id="PTHR48075:SF5">
    <property type="entry name" value="3-HYDROXYBUTYRYL-COA DEHYDROGENASE"/>
    <property type="match status" value="1"/>
</dbReference>
<dbReference type="InterPro" id="IPR006176">
    <property type="entry name" value="3-OHacyl-CoA_DH_NAD-bd"/>
</dbReference>
<dbReference type="Pfam" id="PF02737">
    <property type="entry name" value="3HCDH_N"/>
    <property type="match status" value="1"/>
</dbReference>
<dbReference type="Gene3D" id="3.40.50.720">
    <property type="entry name" value="NAD(P)-binding Rossmann-like Domain"/>
    <property type="match status" value="1"/>
</dbReference>
<evidence type="ECO:0000313" key="2">
    <source>
        <dbReference type="EMBL" id="CAL5222449.1"/>
    </source>
</evidence>
<evidence type="ECO:0000259" key="1">
    <source>
        <dbReference type="Pfam" id="PF02737"/>
    </source>
</evidence>
<dbReference type="InterPro" id="IPR036291">
    <property type="entry name" value="NAD(P)-bd_dom_sf"/>
</dbReference>
<dbReference type="SUPFAM" id="SSF51735">
    <property type="entry name" value="NAD(P)-binding Rossmann-fold domains"/>
    <property type="match status" value="1"/>
</dbReference>
<proteinExistence type="predicted"/>
<comment type="caution">
    <text evidence="2">The sequence shown here is derived from an EMBL/GenBank/DDBJ whole genome shotgun (WGS) entry which is preliminary data.</text>
</comment>
<protein>
    <submittedName>
        <fullName evidence="2">G4814 protein</fullName>
    </submittedName>
</protein>
<evidence type="ECO:0000313" key="3">
    <source>
        <dbReference type="Proteomes" id="UP001497392"/>
    </source>
</evidence>